<accession>A0A9N8E9N4</accession>
<name>A0A9N8E9N4_9STRA</name>
<sequence length="331" mass="37402">MDDYDFLGLLTQDVTYQSEYVGHNQDFHAFGTTFFQHGHGRIPVDLIPPSLAPRQPLKESTNTFAGPMKVKKITAEQINKIFSPLPQRKIYKSTKRGPTPVIGRTTSEPPKKKADVIPSPVKRLNNELSSKEKVGRSRFVFGKKKSLFENGEAFMYCRNTMSMNKGTSHKSGKWQEAQEAHVKKSKVNDVGLKELLDLAEQEERDVAKNTTDSEKKSEQKGEEGSMKQWLKKHGELKEFRLKPMPPPKKKAPLEYPRGTKGKIDNTMKLLRPIIGDHYKANPKILKIPVEDIVQKINQCYIELSAEAKEIPSQFKPKNKKAISAGGGTTEE</sequence>
<organism evidence="2 3">
    <name type="scientific">Seminavis robusta</name>
    <dbReference type="NCBI Taxonomy" id="568900"/>
    <lineage>
        <taxon>Eukaryota</taxon>
        <taxon>Sar</taxon>
        <taxon>Stramenopiles</taxon>
        <taxon>Ochrophyta</taxon>
        <taxon>Bacillariophyta</taxon>
        <taxon>Bacillariophyceae</taxon>
        <taxon>Bacillariophycidae</taxon>
        <taxon>Naviculales</taxon>
        <taxon>Naviculaceae</taxon>
        <taxon>Seminavis</taxon>
    </lineage>
</organism>
<feature type="region of interest" description="Disordered" evidence="1">
    <location>
        <begin position="240"/>
        <end position="260"/>
    </location>
</feature>
<feature type="region of interest" description="Disordered" evidence="1">
    <location>
        <begin position="201"/>
        <end position="228"/>
    </location>
</feature>
<evidence type="ECO:0000313" key="2">
    <source>
        <dbReference type="EMBL" id="CAB9516369.1"/>
    </source>
</evidence>
<evidence type="ECO:0000313" key="3">
    <source>
        <dbReference type="Proteomes" id="UP001153069"/>
    </source>
</evidence>
<reference evidence="2" key="1">
    <citation type="submission" date="2020-06" db="EMBL/GenBank/DDBJ databases">
        <authorList>
            <consortium name="Plant Systems Biology data submission"/>
        </authorList>
    </citation>
    <scope>NUCLEOTIDE SEQUENCE</scope>
    <source>
        <strain evidence="2">D6</strain>
    </source>
</reference>
<feature type="compositionally biased region" description="Basic and acidic residues" evidence="1">
    <location>
        <begin position="204"/>
        <end position="225"/>
    </location>
</feature>
<keyword evidence="3" id="KW-1185">Reference proteome</keyword>
<dbReference type="Proteomes" id="UP001153069">
    <property type="component" value="Unassembled WGS sequence"/>
</dbReference>
<feature type="region of interest" description="Disordered" evidence="1">
    <location>
        <begin position="92"/>
        <end position="115"/>
    </location>
</feature>
<proteinExistence type="predicted"/>
<protein>
    <submittedName>
        <fullName evidence="2">Uncharacterized protein</fullName>
    </submittedName>
</protein>
<gene>
    <name evidence="2" type="ORF">SEMRO_778_G201140.1</name>
</gene>
<evidence type="ECO:0000256" key="1">
    <source>
        <dbReference type="SAM" id="MobiDB-lite"/>
    </source>
</evidence>
<dbReference type="AlphaFoldDB" id="A0A9N8E9N4"/>
<comment type="caution">
    <text evidence="2">The sequence shown here is derived from an EMBL/GenBank/DDBJ whole genome shotgun (WGS) entry which is preliminary data.</text>
</comment>
<dbReference type="EMBL" id="CAICTM010000777">
    <property type="protein sequence ID" value="CAB9516369.1"/>
    <property type="molecule type" value="Genomic_DNA"/>
</dbReference>